<reference evidence="10" key="2">
    <citation type="submission" date="2011-01" db="EMBL/GenBank/DDBJ databases">
        <title>The Non-contiguous Finished genome of Clostridium papyrosolvens.</title>
        <authorList>
            <person name="Lucas S."/>
            <person name="Copeland A."/>
            <person name="Lapidus A."/>
            <person name="Cheng J.-F."/>
            <person name="Goodwin L."/>
            <person name="Pitluck S."/>
            <person name="Misra M."/>
            <person name="Chertkov O."/>
            <person name="Detter J.C."/>
            <person name="Han C."/>
            <person name="Tapia R."/>
            <person name="Land M."/>
            <person name="Hauser L."/>
            <person name="Kyrpides N."/>
            <person name="Ivanova N."/>
            <person name="Pagani I."/>
            <person name="Mouttaki H."/>
            <person name="He Z."/>
            <person name="Zhou J."/>
            <person name="Hemme C.L."/>
            <person name="Woyke T."/>
        </authorList>
    </citation>
    <scope>NUCLEOTIDE SEQUENCE [LARGE SCALE GENOMIC DNA]</scope>
    <source>
        <strain evidence="10">DSM 2782</strain>
    </source>
</reference>
<evidence type="ECO:0000256" key="1">
    <source>
        <dbReference type="ARBA" id="ARBA00004141"/>
    </source>
</evidence>
<keyword evidence="11" id="KW-1185">Reference proteome</keyword>
<evidence type="ECO:0000256" key="6">
    <source>
        <dbReference type="ARBA" id="ARBA00023136"/>
    </source>
</evidence>
<dbReference type="Gene3D" id="1.20.1540.10">
    <property type="entry name" value="Rhomboid-like"/>
    <property type="match status" value="1"/>
</dbReference>
<accession>F1TAU2</accession>
<dbReference type="STRING" id="588581.Cpap_3058"/>
<dbReference type="InterPro" id="IPR019734">
    <property type="entry name" value="TPR_rpt"/>
</dbReference>
<feature type="transmembrane region" description="Helical" evidence="8">
    <location>
        <begin position="269"/>
        <end position="287"/>
    </location>
</feature>
<dbReference type="GO" id="GO:0016020">
    <property type="term" value="C:membrane"/>
    <property type="evidence" value="ECO:0007669"/>
    <property type="project" value="UniProtKB-SubCell"/>
</dbReference>
<gene>
    <name evidence="10" type="ORF">Cpap_3058</name>
</gene>
<feature type="repeat" description="TPR" evidence="7">
    <location>
        <begin position="471"/>
        <end position="504"/>
    </location>
</feature>
<dbReference type="InterPro" id="IPR050925">
    <property type="entry name" value="Rhomboid_protease_S54"/>
</dbReference>
<comment type="caution">
    <text evidence="10">The sequence shown here is derived from an EMBL/GenBank/DDBJ whole genome shotgun (WGS) entry which is preliminary data.</text>
</comment>
<evidence type="ECO:0000256" key="2">
    <source>
        <dbReference type="ARBA" id="ARBA00009045"/>
    </source>
</evidence>
<dbReference type="EMBL" id="ACXX02000003">
    <property type="protein sequence ID" value="EGD48635.1"/>
    <property type="molecule type" value="Genomic_DNA"/>
</dbReference>
<keyword evidence="5 8" id="KW-1133">Transmembrane helix</keyword>
<name>F1TAU2_9FIRM</name>
<feature type="domain" description="Peptidase S54 rhomboid" evidence="9">
    <location>
        <begin position="228"/>
        <end position="359"/>
    </location>
</feature>
<dbReference type="PROSITE" id="PS50005">
    <property type="entry name" value="TPR"/>
    <property type="match status" value="1"/>
</dbReference>
<comment type="subcellular location">
    <subcellularLocation>
        <location evidence="1">Membrane</location>
        <topology evidence="1">Multi-pass membrane protein</topology>
    </subcellularLocation>
</comment>
<keyword evidence="4" id="KW-0378">Hydrolase</keyword>
<evidence type="ECO:0000259" key="9">
    <source>
        <dbReference type="Pfam" id="PF01694"/>
    </source>
</evidence>
<comment type="similarity">
    <text evidence="2">Belongs to the peptidase S54 family.</text>
</comment>
<evidence type="ECO:0000313" key="11">
    <source>
        <dbReference type="Proteomes" id="UP000003860"/>
    </source>
</evidence>
<dbReference type="eggNOG" id="COG0705">
    <property type="taxonomic scope" value="Bacteria"/>
</dbReference>
<feature type="transmembrane region" description="Helical" evidence="8">
    <location>
        <begin position="321"/>
        <end position="338"/>
    </location>
</feature>
<evidence type="ECO:0000256" key="3">
    <source>
        <dbReference type="ARBA" id="ARBA00022692"/>
    </source>
</evidence>
<dbReference type="Gene3D" id="1.25.40.10">
    <property type="entry name" value="Tetratricopeptide repeat domain"/>
    <property type="match status" value="1"/>
</dbReference>
<feature type="transmembrane region" description="Helical" evidence="8">
    <location>
        <begin position="376"/>
        <end position="394"/>
    </location>
</feature>
<sequence length="519" mass="58648">MKNNYLSSLVRYLVEKDYYHLISADNQIPDLSNGIVSMIREIQGTSVFVEIIDADRYTIEQIRNIMLNGAAMLNNIQGSNAYIFKVFLFENTTDMDKVEIIKQHQMDITSEKRFMKCISLNISEKQVEKYFSVPAFDAGLVKSFKRFFSKGLEKRETDYKDIEDIIENRKKDFEIQFKAKTPWLTYIIIAMNVLMYGLLRLVAMKTGTSYEQQLEPFGAKVNNLIMEGQYWRFFTPMFLHADIVHLAVNCYSIYIIGAQVEKIFGRGRFLAIYFVAGLIGSAASFAFSLNSSVGASGAIFGLVGAMLYFSLRRPALLKSSYGVNLITMIVINLAYGVMNKRIDNHAHIGGLVGGFLTTGAVYSYQEKNGKTLLKKVTSILLAAVIAVGLLFYGFNNDINVLSPKLAALEGFDTQNNWPESEKKAEEILELKLSDKDIKTRVLWSLIRAEVNQGKFDEGIKDTKALAELNPADGHYLLGFIYYNTKDFDKAKQELEEAEKAGSSNTENIKELLSNIEKLK</sequence>
<dbReference type="InterPro" id="IPR011990">
    <property type="entry name" value="TPR-like_helical_dom_sf"/>
</dbReference>
<dbReference type="GO" id="GO:0004252">
    <property type="term" value="F:serine-type endopeptidase activity"/>
    <property type="evidence" value="ECO:0007669"/>
    <property type="project" value="InterPro"/>
</dbReference>
<evidence type="ECO:0000256" key="4">
    <source>
        <dbReference type="ARBA" id="ARBA00022801"/>
    </source>
</evidence>
<dbReference type="Pfam" id="PF01694">
    <property type="entry name" value="Rhomboid"/>
    <property type="match status" value="1"/>
</dbReference>
<dbReference type="SUPFAM" id="SSF48452">
    <property type="entry name" value="TPR-like"/>
    <property type="match status" value="1"/>
</dbReference>
<feature type="transmembrane region" description="Helical" evidence="8">
    <location>
        <begin position="237"/>
        <end position="257"/>
    </location>
</feature>
<keyword evidence="6 8" id="KW-0472">Membrane</keyword>
<proteinExistence type="inferred from homology"/>
<evidence type="ECO:0000313" key="10">
    <source>
        <dbReference type="EMBL" id="EGD48635.1"/>
    </source>
</evidence>
<feature type="transmembrane region" description="Helical" evidence="8">
    <location>
        <begin position="183"/>
        <end position="203"/>
    </location>
</feature>
<protein>
    <submittedName>
        <fullName evidence="10">Rhomboid family protein</fullName>
    </submittedName>
</protein>
<dbReference type="Proteomes" id="UP000003860">
    <property type="component" value="Unassembled WGS sequence"/>
</dbReference>
<dbReference type="PANTHER" id="PTHR43731:SF14">
    <property type="entry name" value="PRESENILIN-ASSOCIATED RHOMBOID-LIKE PROTEIN, MITOCHONDRIAL"/>
    <property type="match status" value="1"/>
</dbReference>
<keyword evidence="3 8" id="KW-0812">Transmembrane</keyword>
<dbReference type="InterPro" id="IPR035952">
    <property type="entry name" value="Rhomboid-like_sf"/>
</dbReference>
<dbReference type="PANTHER" id="PTHR43731">
    <property type="entry name" value="RHOMBOID PROTEASE"/>
    <property type="match status" value="1"/>
</dbReference>
<keyword evidence="7" id="KW-0802">TPR repeat</keyword>
<feature type="transmembrane region" description="Helical" evidence="8">
    <location>
        <begin position="344"/>
        <end position="364"/>
    </location>
</feature>
<evidence type="ECO:0000256" key="7">
    <source>
        <dbReference type="PROSITE-ProRule" id="PRU00339"/>
    </source>
</evidence>
<evidence type="ECO:0000256" key="5">
    <source>
        <dbReference type="ARBA" id="ARBA00022989"/>
    </source>
</evidence>
<dbReference type="InterPro" id="IPR022764">
    <property type="entry name" value="Peptidase_S54_rhomboid_dom"/>
</dbReference>
<dbReference type="SUPFAM" id="SSF144091">
    <property type="entry name" value="Rhomboid-like"/>
    <property type="match status" value="1"/>
</dbReference>
<evidence type="ECO:0000256" key="8">
    <source>
        <dbReference type="SAM" id="Phobius"/>
    </source>
</evidence>
<dbReference type="OrthoDB" id="9813074at2"/>
<dbReference type="AlphaFoldDB" id="F1TAU2"/>
<feature type="transmembrane region" description="Helical" evidence="8">
    <location>
        <begin position="293"/>
        <end position="309"/>
    </location>
</feature>
<dbReference type="RefSeq" id="WP_004617827.1">
    <property type="nucleotide sequence ID" value="NZ_ACXX02000003.1"/>
</dbReference>
<organism evidence="10 11">
    <name type="scientific">Ruminiclostridium papyrosolvens DSM 2782</name>
    <dbReference type="NCBI Taxonomy" id="588581"/>
    <lineage>
        <taxon>Bacteria</taxon>
        <taxon>Bacillati</taxon>
        <taxon>Bacillota</taxon>
        <taxon>Clostridia</taxon>
        <taxon>Eubacteriales</taxon>
        <taxon>Oscillospiraceae</taxon>
        <taxon>Ruminiclostridium</taxon>
    </lineage>
</organism>
<reference evidence="10" key="1">
    <citation type="submission" date="2009-07" db="EMBL/GenBank/DDBJ databases">
        <authorList>
            <consortium name="US DOE Joint Genome Institute (JGI-PGF)"/>
            <person name="Lucas S."/>
            <person name="Copeland A."/>
            <person name="Lapidus A."/>
            <person name="Glavina del Rio T."/>
            <person name="Tice H."/>
            <person name="Bruce D."/>
            <person name="Goodwin L."/>
            <person name="Pitluck S."/>
            <person name="Larimer F."/>
            <person name="Land M.L."/>
            <person name="Mouttaki H."/>
            <person name="He Z."/>
            <person name="Zhou J."/>
            <person name="Hemme C.L."/>
        </authorList>
    </citation>
    <scope>NUCLEOTIDE SEQUENCE [LARGE SCALE GENOMIC DNA]</scope>
    <source>
        <strain evidence="10">DSM 2782</strain>
    </source>
</reference>